<dbReference type="InterPro" id="IPR058637">
    <property type="entry name" value="YknX-like_C"/>
</dbReference>
<sequence>MKVSGGKISKNIAKAYICLFLLTCMIIIGCSKTQTVTEEIPLVRTQVVKEDLHEANSGYSGEVRGRFESQLGFQIGGKIIKRNVDLGSVVNRGDVLMKIDPKDIQQTVNINSAQVYSADSQLRLAESNLNRYRQLYEQNAVSRAQYEQYENAYDVAVAALRQASAQYAQGSNQLNYSVLLADSAGVISSVNAEIGQIVSAGQSVITLVKDGEREVEINIPENRVKELRNAQQIHVAFWALPNTVLDGKVREISPVADKVSRTYKTRISLVDPPQDIKLGMTANVTIEDPNSQEKLYIPLAAIYQTGEQPGVWVITNEAVTLRPIKIGTFGDGKVQVLQGLLAGDVIVTSGVHKLREGQRVRIVGDVQ</sequence>
<dbReference type="SUPFAM" id="SSF111369">
    <property type="entry name" value="HlyD-like secretion proteins"/>
    <property type="match status" value="1"/>
</dbReference>
<dbReference type="InterPro" id="IPR006143">
    <property type="entry name" value="RND_pump_MFP"/>
</dbReference>
<protein>
    <submittedName>
        <fullName evidence="7">Macrolide export protein MacA</fullName>
    </submittedName>
</protein>
<feature type="transmembrane region" description="Helical" evidence="3">
    <location>
        <begin position="12"/>
        <end position="29"/>
    </location>
</feature>
<gene>
    <name evidence="7" type="primary">macA_6</name>
    <name evidence="7" type="ORF">MAMMFC1_04128</name>
</gene>
<evidence type="ECO:0000259" key="4">
    <source>
        <dbReference type="Pfam" id="PF25917"/>
    </source>
</evidence>
<name>A0A348AQR3_9FIRM</name>
<dbReference type="NCBIfam" id="TIGR01730">
    <property type="entry name" value="RND_mfp"/>
    <property type="match status" value="1"/>
</dbReference>
<feature type="domain" description="Multidrug resistance protein MdtA-like barrel-sandwich hybrid" evidence="4">
    <location>
        <begin position="72"/>
        <end position="207"/>
    </location>
</feature>
<evidence type="ECO:0000313" key="7">
    <source>
        <dbReference type="EMBL" id="BBB93411.1"/>
    </source>
</evidence>
<dbReference type="Gene3D" id="2.40.50.100">
    <property type="match status" value="1"/>
</dbReference>
<dbReference type="Gene3D" id="1.10.287.470">
    <property type="entry name" value="Helix hairpin bin"/>
    <property type="match status" value="1"/>
</dbReference>
<dbReference type="Gene3D" id="2.40.420.20">
    <property type="match status" value="1"/>
</dbReference>
<feature type="domain" description="YknX-like C-terminal permuted SH3-like" evidence="6">
    <location>
        <begin position="296"/>
        <end position="361"/>
    </location>
</feature>
<evidence type="ECO:0000259" key="6">
    <source>
        <dbReference type="Pfam" id="PF25989"/>
    </source>
</evidence>
<comment type="similarity">
    <text evidence="1">Belongs to the membrane fusion protein (MFP) (TC 8.A.1) family.</text>
</comment>
<dbReference type="GO" id="GO:1990281">
    <property type="term" value="C:efflux pump complex"/>
    <property type="evidence" value="ECO:0007669"/>
    <property type="project" value="TreeGrafter"/>
</dbReference>
<dbReference type="GO" id="GO:0015562">
    <property type="term" value="F:efflux transmembrane transporter activity"/>
    <property type="evidence" value="ECO:0007669"/>
    <property type="project" value="TreeGrafter"/>
</dbReference>
<dbReference type="PANTHER" id="PTHR30469:SF15">
    <property type="entry name" value="HLYD FAMILY OF SECRETION PROTEINS"/>
    <property type="match status" value="1"/>
</dbReference>
<dbReference type="InterPro" id="IPR058792">
    <property type="entry name" value="Beta-barrel_RND_2"/>
</dbReference>
<evidence type="ECO:0000256" key="1">
    <source>
        <dbReference type="ARBA" id="ARBA00009477"/>
    </source>
</evidence>
<feature type="domain" description="CusB-like beta-barrel" evidence="5">
    <location>
        <begin position="215"/>
        <end position="288"/>
    </location>
</feature>
<keyword evidence="8" id="KW-1185">Reference proteome</keyword>
<keyword evidence="2" id="KW-0175">Coiled coil</keyword>
<accession>A0A348AQR3</accession>
<evidence type="ECO:0000313" key="8">
    <source>
        <dbReference type="Proteomes" id="UP000276437"/>
    </source>
</evidence>
<organism evidence="7 8">
    <name type="scientific">Methylomusa anaerophila</name>
    <dbReference type="NCBI Taxonomy" id="1930071"/>
    <lineage>
        <taxon>Bacteria</taxon>
        <taxon>Bacillati</taxon>
        <taxon>Bacillota</taxon>
        <taxon>Negativicutes</taxon>
        <taxon>Selenomonadales</taxon>
        <taxon>Sporomusaceae</taxon>
        <taxon>Methylomusa</taxon>
    </lineage>
</organism>
<keyword evidence="3" id="KW-1133">Transmembrane helix</keyword>
<dbReference type="PANTHER" id="PTHR30469">
    <property type="entry name" value="MULTIDRUG RESISTANCE PROTEIN MDTA"/>
    <property type="match status" value="1"/>
</dbReference>
<proteinExistence type="inferred from homology"/>
<reference evidence="7 8" key="1">
    <citation type="journal article" date="2018" name="Int. J. Syst. Evol. Microbiol.">
        <title>Methylomusa anaerophila gen. nov., sp. nov., an anaerobic methanol-utilizing bacterium isolated from a microbial fuel cell.</title>
        <authorList>
            <person name="Amano N."/>
            <person name="Yamamuro A."/>
            <person name="Miyahara M."/>
            <person name="Kouzuma A."/>
            <person name="Abe T."/>
            <person name="Watanabe K."/>
        </authorList>
    </citation>
    <scope>NUCLEOTIDE SEQUENCE [LARGE SCALE GENOMIC DNA]</scope>
    <source>
        <strain evidence="7 8">MMFC1</strain>
    </source>
</reference>
<evidence type="ECO:0000256" key="2">
    <source>
        <dbReference type="SAM" id="Coils"/>
    </source>
</evidence>
<keyword evidence="3" id="KW-0812">Transmembrane</keyword>
<evidence type="ECO:0000256" key="3">
    <source>
        <dbReference type="SAM" id="Phobius"/>
    </source>
</evidence>
<dbReference type="PROSITE" id="PS51257">
    <property type="entry name" value="PROKAR_LIPOPROTEIN"/>
    <property type="match status" value="1"/>
</dbReference>
<evidence type="ECO:0000259" key="5">
    <source>
        <dbReference type="Pfam" id="PF25954"/>
    </source>
</evidence>
<dbReference type="Gene3D" id="2.40.30.170">
    <property type="match status" value="1"/>
</dbReference>
<dbReference type="Pfam" id="PF25954">
    <property type="entry name" value="Beta-barrel_RND_2"/>
    <property type="match status" value="1"/>
</dbReference>
<dbReference type="KEGG" id="mana:MAMMFC1_04128"/>
<keyword evidence="3" id="KW-0472">Membrane</keyword>
<feature type="coiled-coil region" evidence="2">
    <location>
        <begin position="132"/>
        <end position="166"/>
    </location>
</feature>
<dbReference type="InterPro" id="IPR058625">
    <property type="entry name" value="MdtA-like_BSH"/>
</dbReference>
<dbReference type="Proteomes" id="UP000276437">
    <property type="component" value="Chromosome"/>
</dbReference>
<dbReference type="EMBL" id="AP018449">
    <property type="protein sequence ID" value="BBB93411.1"/>
    <property type="molecule type" value="Genomic_DNA"/>
</dbReference>
<dbReference type="Pfam" id="PF25917">
    <property type="entry name" value="BSH_RND"/>
    <property type="match status" value="1"/>
</dbReference>
<dbReference type="Pfam" id="PF25989">
    <property type="entry name" value="YknX_C"/>
    <property type="match status" value="1"/>
</dbReference>
<dbReference type="AlphaFoldDB" id="A0A348AQR3"/>